<dbReference type="InterPro" id="IPR011961">
    <property type="entry name" value="RimM"/>
</dbReference>
<dbReference type="Pfam" id="PF05239">
    <property type="entry name" value="PRC"/>
    <property type="match status" value="1"/>
</dbReference>
<dbReference type="PANTHER" id="PTHR33692">
    <property type="entry name" value="RIBOSOME MATURATION FACTOR RIMM"/>
    <property type="match status" value="1"/>
</dbReference>
<proteinExistence type="inferred from homology"/>
<dbReference type="NCBIfam" id="TIGR02273">
    <property type="entry name" value="16S_RimM"/>
    <property type="match status" value="1"/>
</dbReference>
<evidence type="ECO:0000256" key="5">
    <source>
        <dbReference type="HAMAP-Rule" id="MF_00014"/>
    </source>
</evidence>
<evidence type="ECO:0000259" key="6">
    <source>
        <dbReference type="Pfam" id="PF01782"/>
    </source>
</evidence>
<dbReference type="InterPro" id="IPR002676">
    <property type="entry name" value="RimM_N"/>
</dbReference>
<keyword evidence="9" id="KW-1185">Reference proteome</keyword>
<evidence type="ECO:0000256" key="3">
    <source>
        <dbReference type="ARBA" id="ARBA00022552"/>
    </source>
</evidence>
<organism evidence="8 9">
    <name type="scientific">Clostridium cibarium</name>
    <dbReference type="NCBI Taxonomy" id="2762247"/>
    <lineage>
        <taxon>Bacteria</taxon>
        <taxon>Bacillati</taxon>
        <taxon>Bacillota</taxon>
        <taxon>Clostridia</taxon>
        <taxon>Eubacteriales</taxon>
        <taxon>Clostridiaceae</taxon>
        <taxon>Clostridium</taxon>
    </lineage>
</organism>
<reference evidence="8 9" key="1">
    <citation type="submission" date="2020-08" db="EMBL/GenBank/DDBJ databases">
        <title>A Genomic Blueprint of the Chicken Gut Microbiome.</title>
        <authorList>
            <person name="Gilroy R."/>
            <person name="Ravi A."/>
            <person name="Getino M."/>
            <person name="Pursley I."/>
            <person name="Horton D.L."/>
            <person name="Alikhan N.-F."/>
            <person name="Baker D."/>
            <person name="Gharbi K."/>
            <person name="Hall N."/>
            <person name="Watson M."/>
            <person name="Adriaenssens E.M."/>
            <person name="Foster-Nyarko E."/>
            <person name="Jarju S."/>
            <person name="Secka A."/>
            <person name="Antonio M."/>
            <person name="Oren A."/>
            <person name="Chaudhuri R."/>
            <person name="La Ragione R.M."/>
            <person name="Hildebrand F."/>
            <person name="Pallen M.J."/>
        </authorList>
    </citation>
    <scope>NUCLEOTIDE SEQUENCE [LARGE SCALE GENOMIC DNA]</scope>
    <source>
        <strain evidence="8 9">Sa3CVN1</strain>
    </source>
</reference>
<comment type="function">
    <text evidence="5">An accessory protein needed during the final step in the assembly of 30S ribosomal subunit, possibly for assembly of the head region. Essential for efficient processing of 16S rRNA. May be needed both before and after RbfA during the maturation of 16S rRNA. It has affinity for free ribosomal 30S subunits but not for 70S ribosomes.</text>
</comment>
<feature type="domain" description="RimM N-terminal" evidence="6">
    <location>
        <begin position="7"/>
        <end position="85"/>
    </location>
</feature>
<gene>
    <name evidence="5 8" type="primary">rimM</name>
    <name evidence="8" type="ORF">H9661_03565</name>
</gene>
<dbReference type="Proteomes" id="UP000627781">
    <property type="component" value="Unassembled WGS sequence"/>
</dbReference>
<dbReference type="Pfam" id="PF01782">
    <property type="entry name" value="RimM"/>
    <property type="match status" value="1"/>
</dbReference>
<comment type="domain">
    <text evidence="5">The PRC barrel domain binds ribosomal protein uS19.</text>
</comment>
<evidence type="ECO:0000259" key="7">
    <source>
        <dbReference type="Pfam" id="PF05239"/>
    </source>
</evidence>
<evidence type="ECO:0000313" key="9">
    <source>
        <dbReference type="Proteomes" id="UP000627781"/>
    </source>
</evidence>
<evidence type="ECO:0000313" key="8">
    <source>
        <dbReference type="EMBL" id="MBD7910430.1"/>
    </source>
</evidence>
<comment type="caution">
    <text evidence="8">The sequence shown here is derived from an EMBL/GenBank/DDBJ whole genome shotgun (WGS) entry which is preliminary data.</text>
</comment>
<dbReference type="RefSeq" id="WP_143314884.1">
    <property type="nucleotide sequence ID" value="NZ_JACSRA010000004.1"/>
</dbReference>
<evidence type="ECO:0000256" key="4">
    <source>
        <dbReference type="ARBA" id="ARBA00023186"/>
    </source>
</evidence>
<sequence length="166" mass="19297">MNNEFFQVGQIVNTHGIKGEVKVMCLTDNPENFKRYKKVLVDDKWLEILGVKFQKDRVILKLEGINDMNTAEEYKTKFLSVPRDEEPELEENTFYVVDIIGCTVYDTEGKDLGKVFDVIETKNNDVYWIKEPKQLLIPVLPDIVLDVDVEEKKILISPVGEWQDED</sequence>
<dbReference type="Gene3D" id="2.40.30.60">
    <property type="entry name" value="RimM"/>
    <property type="match status" value="1"/>
</dbReference>
<comment type="similarity">
    <text evidence="5">Belongs to the RimM family.</text>
</comment>
<comment type="subcellular location">
    <subcellularLocation>
        <location evidence="5">Cytoplasm</location>
    </subcellularLocation>
</comment>
<keyword evidence="4 5" id="KW-0143">Chaperone</keyword>
<accession>A0ABR8PQH3</accession>
<comment type="subunit">
    <text evidence="5">Binds ribosomal protein uS19.</text>
</comment>
<dbReference type="SUPFAM" id="SSF50447">
    <property type="entry name" value="Translation proteins"/>
    <property type="match status" value="1"/>
</dbReference>
<dbReference type="SUPFAM" id="SSF50346">
    <property type="entry name" value="PRC-barrel domain"/>
    <property type="match status" value="1"/>
</dbReference>
<dbReference type="PANTHER" id="PTHR33692:SF1">
    <property type="entry name" value="RIBOSOME MATURATION FACTOR RIMM"/>
    <property type="match status" value="1"/>
</dbReference>
<dbReference type="InterPro" id="IPR027275">
    <property type="entry name" value="PRC-brl_dom"/>
</dbReference>
<dbReference type="InterPro" id="IPR011033">
    <property type="entry name" value="PRC_barrel-like_sf"/>
</dbReference>
<name>A0ABR8PQH3_9CLOT</name>
<keyword evidence="2 5" id="KW-0690">Ribosome biogenesis</keyword>
<feature type="domain" description="PRC-barrel" evidence="7">
    <location>
        <begin position="91"/>
        <end position="162"/>
    </location>
</feature>
<dbReference type="InterPro" id="IPR036976">
    <property type="entry name" value="RimM_N_sf"/>
</dbReference>
<dbReference type="InterPro" id="IPR009000">
    <property type="entry name" value="Transl_B-barrel_sf"/>
</dbReference>
<dbReference type="Gene3D" id="2.30.30.240">
    <property type="entry name" value="PRC-barrel domain"/>
    <property type="match status" value="1"/>
</dbReference>
<evidence type="ECO:0000256" key="2">
    <source>
        <dbReference type="ARBA" id="ARBA00022517"/>
    </source>
</evidence>
<keyword evidence="3 5" id="KW-0698">rRNA processing</keyword>
<dbReference type="HAMAP" id="MF_00014">
    <property type="entry name" value="Ribosome_mat_RimM"/>
    <property type="match status" value="1"/>
</dbReference>
<keyword evidence="1 5" id="KW-0963">Cytoplasm</keyword>
<dbReference type="EMBL" id="JACSRA010000004">
    <property type="protein sequence ID" value="MBD7910430.1"/>
    <property type="molecule type" value="Genomic_DNA"/>
</dbReference>
<protein>
    <recommendedName>
        <fullName evidence="5">Ribosome maturation factor RimM</fullName>
    </recommendedName>
</protein>
<evidence type="ECO:0000256" key="1">
    <source>
        <dbReference type="ARBA" id="ARBA00022490"/>
    </source>
</evidence>